<dbReference type="KEGG" id="acz:Acaty_c1839"/>
<organism evidence="1 2">
    <name type="scientific">Acidithiobacillus caldus (strain ATCC 51756 / DSM 8584 / KU)</name>
    <dbReference type="NCBI Taxonomy" id="637389"/>
    <lineage>
        <taxon>Bacteria</taxon>
        <taxon>Pseudomonadati</taxon>
        <taxon>Pseudomonadota</taxon>
        <taxon>Acidithiobacillia</taxon>
        <taxon>Acidithiobacillales</taxon>
        <taxon>Acidithiobacillaceae</taxon>
        <taxon>Acidithiobacillus</taxon>
    </lineage>
</organism>
<evidence type="ECO:0000313" key="2">
    <source>
        <dbReference type="Proteomes" id="UP000005522"/>
    </source>
</evidence>
<dbReference type="RefSeq" id="WP_004872909.1">
    <property type="nucleotide sequence ID" value="NZ_CP005986.1"/>
</dbReference>
<name>A0A059ZW73_ACICK</name>
<dbReference type="HOGENOM" id="CLU_1080210_0_0_6"/>
<protein>
    <submittedName>
        <fullName evidence="1">Uncharacterized protein</fullName>
    </submittedName>
</protein>
<evidence type="ECO:0000313" key="1">
    <source>
        <dbReference type="EMBL" id="AIA55698.1"/>
    </source>
</evidence>
<dbReference type="EMBL" id="CP005986">
    <property type="protein sequence ID" value="AIA55698.1"/>
    <property type="molecule type" value="Genomic_DNA"/>
</dbReference>
<accession>A0A059ZW73</accession>
<dbReference type="Proteomes" id="UP000005522">
    <property type="component" value="Chromosome"/>
</dbReference>
<dbReference type="AlphaFoldDB" id="A0A059ZW73"/>
<reference evidence="1 2" key="1">
    <citation type="journal article" date="2009" name="J. Bacteriol.">
        <title>Draft genome sequence of the extremely acidophilic bacterium Acidithiobacillus caldus ATCC 51756 reveals metabolic versatility in the genus Acidithiobacillus.</title>
        <authorList>
            <person name="Valdes J."/>
            <person name="Quatrini R."/>
            <person name="Hallberg K."/>
            <person name="Dopson M."/>
            <person name="Valenzuela P.D."/>
            <person name="Holmes D.S."/>
        </authorList>
    </citation>
    <scope>NUCLEOTIDE SEQUENCE [LARGE SCALE GENOMIC DNA]</scope>
    <source>
        <strain evidence="2">ATCC 51756 / DSM 8584 / KU</strain>
    </source>
</reference>
<proteinExistence type="predicted"/>
<gene>
    <name evidence="1" type="ORF">Acaty_c1839</name>
</gene>
<sequence>MSDAAKPTKPGISEPLRNFYAHLFEAMEILIGEHQSFGNWAVGGIPDLRPQKAQKSLGLWYADGAIPGIAVPGAVSLALVPGDTRVGLFLPCAALQGKNGITWLEDVLAQSFNGERCSIVRRDANQVLFDYHFSGEPFDPASLHAAMLEPDGPMAQILAQRLAYTVSTLWVNAIRVLYADGKVGSDDFLVRSMRPLAPDDLRDLPSGVLVQSNEIGDRVYVSYIRAQATEAQILDYLRKIGVAGDPLTVERLEESAL</sequence>